<dbReference type="PANTHER" id="PTHR16184:SF6">
    <property type="entry name" value="ELONGATOR COMPLEX PROTEIN 6"/>
    <property type="match status" value="1"/>
</dbReference>
<dbReference type="GO" id="GO:0002098">
    <property type="term" value="P:tRNA wobble uridine modification"/>
    <property type="evidence" value="ECO:0007669"/>
    <property type="project" value="InterPro"/>
</dbReference>
<evidence type="ECO:0000256" key="3">
    <source>
        <dbReference type="SAM" id="MobiDB-lite"/>
    </source>
</evidence>
<comment type="pathway">
    <text evidence="1">tRNA modification; 5-methoxycarbonylmethyl-2-thiouridine-tRNA biosynthesis.</text>
</comment>
<dbReference type="PANTHER" id="PTHR16184">
    <property type="entry name" value="ELONGATOR COMPLEX PROTEIN 6"/>
    <property type="match status" value="1"/>
</dbReference>
<keyword evidence="5" id="KW-1185">Reference proteome</keyword>
<evidence type="ECO:0000256" key="1">
    <source>
        <dbReference type="ARBA" id="ARBA00005043"/>
    </source>
</evidence>
<dbReference type="VEuPathDB" id="FungiDB:Z520_07149"/>
<dbReference type="EMBL" id="KN848075">
    <property type="protein sequence ID" value="KIX97035.1"/>
    <property type="molecule type" value="Genomic_DNA"/>
</dbReference>
<dbReference type="RefSeq" id="XP_016631158.1">
    <property type="nucleotide sequence ID" value="XM_016777648.1"/>
</dbReference>
<evidence type="ECO:0000313" key="5">
    <source>
        <dbReference type="Proteomes" id="UP000053411"/>
    </source>
</evidence>
<feature type="region of interest" description="Disordered" evidence="3">
    <location>
        <begin position="178"/>
        <end position="200"/>
    </location>
</feature>
<evidence type="ECO:0008006" key="6">
    <source>
        <dbReference type="Google" id="ProtNLM"/>
    </source>
</evidence>
<proteinExistence type="inferred from homology"/>
<dbReference type="InterPro" id="IPR027417">
    <property type="entry name" value="P-loop_NTPase"/>
</dbReference>
<dbReference type="OrthoDB" id="9995306at2759"/>
<sequence length="358" mass="37680">MPPAIPPPLAAYIQSSVSRASSPHSQTLITSVLSTPSPWLVLRLIYAALHGVGVEDDLQNIKVDDAGRPERTASTASAVPPPPVVVFASFLRPLSLWIELGKKIGLDIQSLLQAKRIVYVDGLTHGSPPPISMSGGRGGDPALSPTTTRLKSLALNDVQDALNSALKSISTATSTLASSISSSSSSGTPTPRMPSLASDPLTRAPEAAKPFIFLDGIDFLVACQPFLSTVSVQAFLSTLRTQSHALLLTCSADAPLLHVATSPNEGGGMPLERNHAHLLTAMAHQSRWVFQLRGLDTGSAKDVSGVVRASKGGGYESNEDEVGDPGHTRAGTVDELDDAEWLYQLKGDGSVRVWSRGE</sequence>
<accession>A0A0D2H5B8</accession>
<gene>
    <name evidence="4" type="ORF">Z520_07149</name>
</gene>
<dbReference type="Gene3D" id="3.40.50.300">
    <property type="entry name" value="P-loop containing nucleotide triphosphate hydrolases"/>
    <property type="match status" value="1"/>
</dbReference>
<evidence type="ECO:0000256" key="2">
    <source>
        <dbReference type="ARBA" id="ARBA00008837"/>
    </source>
</evidence>
<organism evidence="4 5">
    <name type="scientific">Fonsecaea multimorphosa CBS 102226</name>
    <dbReference type="NCBI Taxonomy" id="1442371"/>
    <lineage>
        <taxon>Eukaryota</taxon>
        <taxon>Fungi</taxon>
        <taxon>Dikarya</taxon>
        <taxon>Ascomycota</taxon>
        <taxon>Pezizomycotina</taxon>
        <taxon>Eurotiomycetes</taxon>
        <taxon>Chaetothyriomycetidae</taxon>
        <taxon>Chaetothyriales</taxon>
        <taxon>Herpotrichiellaceae</taxon>
        <taxon>Fonsecaea</taxon>
    </lineage>
</organism>
<dbReference type="UniPathway" id="UPA00988"/>
<comment type="similarity">
    <text evidence="2">Belongs to the ELP6 family.</text>
</comment>
<feature type="region of interest" description="Disordered" evidence="3">
    <location>
        <begin position="308"/>
        <end position="330"/>
    </location>
</feature>
<dbReference type="GO" id="GO:0033588">
    <property type="term" value="C:elongator holoenzyme complex"/>
    <property type="evidence" value="ECO:0007669"/>
    <property type="project" value="InterPro"/>
</dbReference>
<dbReference type="Proteomes" id="UP000053411">
    <property type="component" value="Unassembled WGS sequence"/>
</dbReference>
<evidence type="ECO:0000313" key="4">
    <source>
        <dbReference type="EMBL" id="KIX97035.1"/>
    </source>
</evidence>
<dbReference type="GeneID" id="27712895"/>
<name>A0A0D2H5B8_9EURO</name>
<protein>
    <recommendedName>
        <fullName evidence="6">Elongator complex protein 6</fullName>
    </recommendedName>
</protein>
<dbReference type="InterPro" id="IPR018627">
    <property type="entry name" value="ELP6"/>
</dbReference>
<dbReference type="AlphaFoldDB" id="A0A0D2H5B8"/>
<reference evidence="4 5" key="1">
    <citation type="submission" date="2015-01" db="EMBL/GenBank/DDBJ databases">
        <title>The Genome Sequence of Fonsecaea multimorphosa CBS 102226.</title>
        <authorList>
            <consortium name="The Broad Institute Genomics Platform"/>
            <person name="Cuomo C."/>
            <person name="de Hoog S."/>
            <person name="Gorbushina A."/>
            <person name="Stielow B."/>
            <person name="Teixiera M."/>
            <person name="Abouelleil A."/>
            <person name="Chapman S.B."/>
            <person name="Priest M."/>
            <person name="Young S.K."/>
            <person name="Wortman J."/>
            <person name="Nusbaum C."/>
            <person name="Birren B."/>
        </authorList>
    </citation>
    <scope>NUCLEOTIDE SEQUENCE [LARGE SCALE GENOMIC DNA]</scope>
    <source>
        <strain evidence="4 5">CBS 102226</strain>
    </source>
</reference>